<dbReference type="CDD" id="cd00093">
    <property type="entry name" value="HTH_XRE"/>
    <property type="match status" value="1"/>
</dbReference>
<dbReference type="Proteomes" id="UP000183900">
    <property type="component" value="Unassembled WGS sequence"/>
</dbReference>
<keyword evidence="4" id="KW-1185">Reference proteome</keyword>
<dbReference type="RefSeq" id="WP_055457186.1">
    <property type="nucleotide sequence ID" value="NZ_CYHE01000024.1"/>
</dbReference>
<dbReference type="NCBIfam" id="TIGR02607">
    <property type="entry name" value="antidote_HigA"/>
    <property type="match status" value="1"/>
</dbReference>
<proteinExistence type="predicted"/>
<dbReference type="OrthoDB" id="7205516at2"/>
<feature type="domain" description="HTH cro/C1-type" evidence="2">
    <location>
        <begin position="22"/>
        <end position="68"/>
    </location>
</feature>
<evidence type="ECO:0000259" key="2">
    <source>
        <dbReference type="PROSITE" id="PS50943"/>
    </source>
</evidence>
<accession>A0A0K6ICV2</accession>
<dbReference type="SMART" id="SM00530">
    <property type="entry name" value="HTH_XRE"/>
    <property type="match status" value="1"/>
</dbReference>
<dbReference type="AlphaFoldDB" id="A0A0K6ICV2"/>
<sequence>MPMKKPPHPGLSVRHDCLEPFGLSVTEAAKRLGVSRKQLSDVLNGHSGISPEMAIRLDKAFGGGADTWFRLQAAYDLAQAMKRANDIKVERITRAA</sequence>
<dbReference type="GO" id="GO:0003677">
    <property type="term" value="F:DNA binding"/>
    <property type="evidence" value="ECO:0007669"/>
    <property type="project" value="UniProtKB-KW"/>
</dbReference>
<dbReference type="Pfam" id="PF01381">
    <property type="entry name" value="HTH_3"/>
    <property type="match status" value="1"/>
</dbReference>
<protein>
    <submittedName>
        <fullName evidence="3">Addiction module antidote protein, HigA family</fullName>
    </submittedName>
</protein>
<reference evidence="4" key="1">
    <citation type="submission" date="2015-08" db="EMBL/GenBank/DDBJ databases">
        <authorList>
            <person name="Varghese N."/>
        </authorList>
    </citation>
    <scope>NUCLEOTIDE SEQUENCE [LARGE SCALE GENOMIC DNA]</scope>
    <source>
        <strain evidence="4">DSM 23407</strain>
    </source>
</reference>
<evidence type="ECO:0000256" key="1">
    <source>
        <dbReference type="ARBA" id="ARBA00023125"/>
    </source>
</evidence>
<evidence type="ECO:0000313" key="4">
    <source>
        <dbReference type="Proteomes" id="UP000183900"/>
    </source>
</evidence>
<dbReference type="InterPro" id="IPR001387">
    <property type="entry name" value="Cro/C1-type_HTH"/>
</dbReference>
<keyword evidence="1" id="KW-0238">DNA-binding</keyword>
<dbReference type="PROSITE" id="PS50943">
    <property type="entry name" value="HTH_CROC1"/>
    <property type="match status" value="1"/>
</dbReference>
<dbReference type="InterPro" id="IPR013430">
    <property type="entry name" value="Toxin_antidote_HigA"/>
</dbReference>
<dbReference type="Gene3D" id="1.10.260.40">
    <property type="entry name" value="lambda repressor-like DNA-binding domains"/>
    <property type="match status" value="1"/>
</dbReference>
<dbReference type="SUPFAM" id="SSF47413">
    <property type="entry name" value="lambda repressor-like DNA-binding domains"/>
    <property type="match status" value="1"/>
</dbReference>
<dbReference type="PANTHER" id="PTHR36924">
    <property type="entry name" value="ANTITOXIN HIGA-1"/>
    <property type="match status" value="1"/>
</dbReference>
<gene>
    <name evidence="3" type="ORF">Ga0061067_12416</name>
</gene>
<dbReference type="EMBL" id="CYHE01000024">
    <property type="protein sequence ID" value="CUB00951.1"/>
    <property type="molecule type" value="Genomic_DNA"/>
</dbReference>
<dbReference type="InterPro" id="IPR010982">
    <property type="entry name" value="Lambda_DNA-bd_dom_sf"/>
</dbReference>
<evidence type="ECO:0000313" key="3">
    <source>
        <dbReference type="EMBL" id="CUB00951.1"/>
    </source>
</evidence>
<organism evidence="3 4">
    <name type="scientific">Pannonibacter indicus</name>
    <dbReference type="NCBI Taxonomy" id="466044"/>
    <lineage>
        <taxon>Bacteria</taxon>
        <taxon>Pseudomonadati</taxon>
        <taxon>Pseudomonadota</taxon>
        <taxon>Alphaproteobacteria</taxon>
        <taxon>Hyphomicrobiales</taxon>
        <taxon>Stappiaceae</taxon>
        <taxon>Pannonibacter</taxon>
    </lineage>
</organism>
<name>A0A0K6ICV2_9HYPH</name>
<dbReference type="PANTHER" id="PTHR36924:SF1">
    <property type="entry name" value="ANTITOXIN HIGA-1"/>
    <property type="match status" value="1"/>
</dbReference>